<name>A0A6C0JNI4_9ZZZZ</name>
<protein>
    <submittedName>
        <fullName evidence="1">Uncharacterized protein</fullName>
    </submittedName>
</protein>
<sequence>MNECKKLLNKYSKLQKINQNLLSIYNSFSKKGLCREDALIQGIDITKKIRIMRKKSENYYNKLKIHIELCIDVINKRNKHLLDAISRST</sequence>
<organism evidence="1">
    <name type="scientific">viral metagenome</name>
    <dbReference type="NCBI Taxonomy" id="1070528"/>
    <lineage>
        <taxon>unclassified sequences</taxon>
        <taxon>metagenomes</taxon>
        <taxon>organismal metagenomes</taxon>
    </lineage>
</organism>
<reference evidence="1" key="1">
    <citation type="journal article" date="2020" name="Nature">
        <title>Giant virus diversity and host interactions through global metagenomics.</title>
        <authorList>
            <person name="Schulz F."/>
            <person name="Roux S."/>
            <person name="Paez-Espino D."/>
            <person name="Jungbluth S."/>
            <person name="Walsh D.A."/>
            <person name="Denef V.J."/>
            <person name="McMahon K.D."/>
            <person name="Konstantinidis K.T."/>
            <person name="Eloe-Fadrosh E.A."/>
            <person name="Kyrpides N.C."/>
            <person name="Woyke T."/>
        </authorList>
    </citation>
    <scope>NUCLEOTIDE SEQUENCE</scope>
    <source>
        <strain evidence="1">GVMAG-S-1040241-154</strain>
    </source>
</reference>
<dbReference type="EMBL" id="MN740684">
    <property type="protein sequence ID" value="QHU07335.1"/>
    <property type="molecule type" value="Genomic_DNA"/>
</dbReference>
<proteinExistence type="predicted"/>
<accession>A0A6C0JNI4</accession>
<evidence type="ECO:0000313" key="1">
    <source>
        <dbReference type="EMBL" id="QHU07335.1"/>
    </source>
</evidence>
<dbReference type="AlphaFoldDB" id="A0A6C0JNI4"/>